<evidence type="ECO:0000256" key="1">
    <source>
        <dbReference type="ARBA" id="ARBA00023015"/>
    </source>
</evidence>
<dbReference type="InterPro" id="IPR018062">
    <property type="entry name" value="HTH_AraC-typ_CS"/>
</dbReference>
<keyword evidence="1" id="KW-0805">Transcription regulation</keyword>
<dbReference type="InterPro" id="IPR009057">
    <property type="entry name" value="Homeodomain-like_sf"/>
</dbReference>
<feature type="domain" description="HTH araC/xylS-type" evidence="5">
    <location>
        <begin position="248"/>
        <end position="346"/>
    </location>
</feature>
<dbReference type="RefSeq" id="WP_137982227.1">
    <property type="nucleotide sequence ID" value="NZ_BAAASO010000052.1"/>
</dbReference>
<dbReference type="SMART" id="SM00342">
    <property type="entry name" value="HTH_ARAC"/>
    <property type="match status" value="1"/>
</dbReference>
<evidence type="ECO:0000313" key="7">
    <source>
        <dbReference type="Proteomes" id="UP000301309"/>
    </source>
</evidence>
<dbReference type="Pfam" id="PF14525">
    <property type="entry name" value="AraC_binding_2"/>
    <property type="match status" value="1"/>
</dbReference>
<dbReference type="Pfam" id="PF12833">
    <property type="entry name" value="HTH_18"/>
    <property type="match status" value="1"/>
</dbReference>
<evidence type="ECO:0000259" key="5">
    <source>
        <dbReference type="PROSITE" id="PS01124"/>
    </source>
</evidence>
<keyword evidence="3" id="KW-0804">Transcription</keyword>
<feature type="region of interest" description="Disordered" evidence="4">
    <location>
        <begin position="342"/>
        <end position="362"/>
    </location>
</feature>
<evidence type="ECO:0000256" key="2">
    <source>
        <dbReference type="ARBA" id="ARBA00023125"/>
    </source>
</evidence>
<keyword evidence="7" id="KW-1185">Reference proteome</keyword>
<dbReference type="EMBL" id="BJHW01000002">
    <property type="protein sequence ID" value="GDY60411.1"/>
    <property type="molecule type" value="Genomic_DNA"/>
</dbReference>
<dbReference type="AlphaFoldDB" id="A0A4D4LFI7"/>
<evidence type="ECO:0000256" key="3">
    <source>
        <dbReference type="ARBA" id="ARBA00023163"/>
    </source>
</evidence>
<dbReference type="PANTHER" id="PTHR46796:SF6">
    <property type="entry name" value="ARAC SUBFAMILY"/>
    <property type="match status" value="1"/>
</dbReference>
<dbReference type="InterPro" id="IPR050204">
    <property type="entry name" value="AraC_XylS_family_regulators"/>
</dbReference>
<dbReference type="OrthoDB" id="5464689at2"/>
<accession>A0A4D4LFI7</accession>
<dbReference type="PROSITE" id="PS00041">
    <property type="entry name" value="HTH_ARAC_FAMILY_1"/>
    <property type="match status" value="1"/>
</dbReference>
<comment type="caution">
    <text evidence="6">The sequence shown here is derived from an EMBL/GenBank/DDBJ whole genome shotgun (WGS) entry which is preliminary data.</text>
</comment>
<dbReference type="SUPFAM" id="SSF46689">
    <property type="entry name" value="Homeodomain-like"/>
    <property type="match status" value="2"/>
</dbReference>
<dbReference type="InterPro" id="IPR018060">
    <property type="entry name" value="HTH_AraC"/>
</dbReference>
<dbReference type="Proteomes" id="UP000301309">
    <property type="component" value="Unassembled WGS sequence"/>
</dbReference>
<sequence>MDWDSEFTFQTPLGSVHRPVSALADGALGHMPNEITDTDFGHFRDVLNSHYYPARVEPLDRAPHPRAPRLAAVHLSYVTIGYVRFGAAASVDPGDLTGYHINVPLQGRVASRCGTQSTTASPSTAAVFSPHRHTYLPRWEADAAQLCIKFDRLQVEKELASLLGHPVTRPIEFRLAFPLEHDEGKRWLALLSGLLSFLDGHARTPAAVRHIETLERSLISGLLLSQTHSYSEALRTEPTQGPFPRALNDVIDIIETSPEREYMLSDLADQADLSVRGLQYAFQKHLGMSPMQYLRGVRLDRAHADLRAGVGTVSDIAYQWGFTNLGRFARAYRDRFGELPSETLGPGFTPPARRAGPHSWSA</sequence>
<name>A0A4D4LFI7_STRVO</name>
<proteinExistence type="predicted"/>
<organism evidence="6 7">
    <name type="scientific">Streptomyces violaceusniger</name>
    <dbReference type="NCBI Taxonomy" id="68280"/>
    <lineage>
        <taxon>Bacteria</taxon>
        <taxon>Bacillati</taxon>
        <taxon>Actinomycetota</taxon>
        <taxon>Actinomycetes</taxon>
        <taxon>Kitasatosporales</taxon>
        <taxon>Streptomycetaceae</taxon>
        <taxon>Streptomyces</taxon>
        <taxon>Streptomyces violaceusniger group</taxon>
    </lineage>
</organism>
<dbReference type="Gene3D" id="1.10.10.60">
    <property type="entry name" value="Homeodomain-like"/>
    <property type="match status" value="1"/>
</dbReference>
<evidence type="ECO:0000313" key="6">
    <source>
        <dbReference type="EMBL" id="GDY60411.1"/>
    </source>
</evidence>
<dbReference type="GO" id="GO:0003700">
    <property type="term" value="F:DNA-binding transcription factor activity"/>
    <property type="evidence" value="ECO:0007669"/>
    <property type="project" value="InterPro"/>
</dbReference>
<gene>
    <name evidence="6" type="ORF">SVIO_110340</name>
</gene>
<dbReference type="PANTHER" id="PTHR46796">
    <property type="entry name" value="HTH-TYPE TRANSCRIPTIONAL ACTIVATOR RHAS-RELATED"/>
    <property type="match status" value="1"/>
</dbReference>
<evidence type="ECO:0000256" key="4">
    <source>
        <dbReference type="SAM" id="MobiDB-lite"/>
    </source>
</evidence>
<reference evidence="6 7" key="1">
    <citation type="journal article" date="2020" name="Int. J. Syst. Evol. Microbiol.">
        <title>Reclassification of Streptomyces castelarensis and Streptomyces sporoclivatus as later heterotypic synonyms of Streptomyces antimycoticus.</title>
        <authorList>
            <person name="Komaki H."/>
            <person name="Tamura T."/>
        </authorList>
    </citation>
    <scope>NUCLEOTIDE SEQUENCE [LARGE SCALE GENOMIC DNA]</scope>
    <source>
        <strain evidence="6 7">NBRC 13459</strain>
    </source>
</reference>
<keyword evidence="2" id="KW-0238">DNA-binding</keyword>
<dbReference type="InterPro" id="IPR035418">
    <property type="entry name" value="AraC-bd_2"/>
</dbReference>
<protein>
    <recommendedName>
        <fullName evidence="5">HTH araC/xylS-type domain-containing protein</fullName>
    </recommendedName>
</protein>
<dbReference type="PROSITE" id="PS01124">
    <property type="entry name" value="HTH_ARAC_FAMILY_2"/>
    <property type="match status" value="1"/>
</dbReference>
<dbReference type="GO" id="GO:0043565">
    <property type="term" value="F:sequence-specific DNA binding"/>
    <property type="evidence" value="ECO:0007669"/>
    <property type="project" value="InterPro"/>
</dbReference>